<dbReference type="Pfam" id="PF16751">
    <property type="entry name" value="RsdA_SigD_bd"/>
    <property type="match status" value="1"/>
</dbReference>
<proteinExistence type="predicted"/>
<dbReference type="InterPro" id="IPR031928">
    <property type="entry name" value="RsdA_SigD-bd"/>
</dbReference>
<accession>A0ABN2NNQ2</accession>
<keyword evidence="2" id="KW-0472">Membrane</keyword>
<feature type="domain" description="Anti-sigma-D factor RsdA sigma factor binding region" evidence="3">
    <location>
        <begin position="80"/>
        <end position="129"/>
    </location>
</feature>
<feature type="compositionally biased region" description="Low complexity" evidence="1">
    <location>
        <begin position="33"/>
        <end position="43"/>
    </location>
</feature>
<feature type="compositionally biased region" description="Low complexity" evidence="1">
    <location>
        <begin position="331"/>
        <end position="382"/>
    </location>
</feature>
<sequence>MRDRENPWGNQGNPGGPDFGRRRDTGPNGGSNGRPANGRPANGRPGGARPGGITPRPIPFPPRGGTGPAEELDFAEEPLDLVAVQADDELINALAAGMTVSAPGNSGYDADDRVAAMLAAWKAEVDADPIPELVDLDTAVAAVESGSPRRASNRRRHLIPLAGAAALLVFSIGGVSIGAHGAEPGDALFGVTQVLYKDAANSRVAAAEVKQRIQTVNEKLQRGDSAGAQADIVAMAPLLEQVRPEEGKTYLAAEQTFLAKKSAETPQGQAVDPQAPLHDGTPRPTPPSNTEGGKDKPVVPPPVSSSPTTSPPPSSAVTAPGGNDPRIVKDPPSSGAPSVSTPPSSSAPPTSGTAEGKPDPSTSSAPPSSGTTTSSLGSTTDPASSSSPVTGTS</sequence>
<dbReference type="EMBL" id="BAAAQK010000028">
    <property type="protein sequence ID" value="GAA1877411.1"/>
    <property type="molecule type" value="Genomic_DNA"/>
</dbReference>
<name>A0ABN2NNQ2_9PSEU</name>
<feature type="region of interest" description="Disordered" evidence="1">
    <location>
        <begin position="1"/>
        <end position="71"/>
    </location>
</feature>
<keyword evidence="2" id="KW-1133">Transmembrane helix</keyword>
<keyword evidence="5" id="KW-1185">Reference proteome</keyword>
<dbReference type="Gene3D" id="6.10.250.1300">
    <property type="match status" value="1"/>
</dbReference>
<evidence type="ECO:0000313" key="5">
    <source>
        <dbReference type="Proteomes" id="UP001500449"/>
    </source>
</evidence>
<feature type="transmembrane region" description="Helical" evidence="2">
    <location>
        <begin position="158"/>
        <end position="179"/>
    </location>
</feature>
<gene>
    <name evidence="4" type="ORF">GCM10009836_68530</name>
</gene>
<dbReference type="Proteomes" id="UP001500449">
    <property type="component" value="Unassembled WGS sequence"/>
</dbReference>
<evidence type="ECO:0000256" key="2">
    <source>
        <dbReference type="SAM" id="Phobius"/>
    </source>
</evidence>
<reference evidence="4 5" key="1">
    <citation type="journal article" date="2019" name="Int. J. Syst. Evol. Microbiol.">
        <title>The Global Catalogue of Microorganisms (GCM) 10K type strain sequencing project: providing services to taxonomists for standard genome sequencing and annotation.</title>
        <authorList>
            <consortium name="The Broad Institute Genomics Platform"/>
            <consortium name="The Broad Institute Genome Sequencing Center for Infectious Disease"/>
            <person name="Wu L."/>
            <person name="Ma J."/>
        </authorList>
    </citation>
    <scope>NUCLEOTIDE SEQUENCE [LARGE SCALE GENOMIC DNA]</scope>
    <source>
        <strain evidence="4 5">JCM 16009</strain>
    </source>
</reference>
<evidence type="ECO:0000313" key="4">
    <source>
        <dbReference type="EMBL" id="GAA1877411.1"/>
    </source>
</evidence>
<comment type="caution">
    <text evidence="4">The sequence shown here is derived from an EMBL/GenBank/DDBJ whole genome shotgun (WGS) entry which is preliminary data.</text>
</comment>
<keyword evidence="2" id="KW-0812">Transmembrane</keyword>
<evidence type="ECO:0000259" key="3">
    <source>
        <dbReference type="Pfam" id="PF16751"/>
    </source>
</evidence>
<dbReference type="RefSeq" id="WP_344426974.1">
    <property type="nucleotide sequence ID" value="NZ_BAAAQK010000028.1"/>
</dbReference>
<evidence type="ECO:0000256" key="1">
    <source>
        <dbReference type="SAM" id="MobiDB-lite"/>
    </source>
</evidence>
<feature type="compositionally biased region" description="Pro residues" evidence="1">
    <location>
        <begin position="298"/>
        <end position="314"/>
    </location>
</feature>
<protein>
    <recommendedName>
        <fullName evidence="3">Anti-sigma-D factor RsdA sigma factor binding region domain-containing protein</fullName>
    </recommendedName>
</protein>
<feature type="region of interest" description="Disordered" evidence="1">
    <location>
        <begin position="261"/>
        <end position="393"/>
    </location>
</feature>
<organism evidence="4 5">
    <name type="scientific">Pseudonocardia ailaonensis</name>
    <dbReference type="NCBI Taxonomy" id="367279"/>
    <lineage>
        <taxon>Bacteria</taxon>
        <taxon>Bacillati</taxon>
        <taxon>Actinomycetota</taxon>
        <taxon>Actinomycetes</taxon>
        <taxon>Pseudonocardiales</taxon>
        <taxon>Pseudonocardiaceae</taxon>
        <taxon>Pseudonocardia</taxon>
    </lineage>
</organism>
<feature type="compositionally biased region" description="Polar residues" evidence="1">
    <location>
        <begin position="383"/>
        <end position="393"/>
    </location>
</feature>